<reference evidence="14" key="1">
    <citation type="submission" date="2022-10" db="EMBL/GenBank/DDBJ databases">
        <authorList>
            <person name="Byrne P K."/>
        </authorList>
    </citation>
    <scope>NUCLEOTIDE SEQUENCE</scope>
    <source>
        <strain evidence="14">CBS7001</strain>
    </source>
</reference>
<dbReference type="GO" id="GO:0035372">
    <property type="term" value="P:protein localization to microtubule"/>
    <property type="evidence" value="ECO:0007669"/>
    <property type="project" value="UniProtKB-ARBA"/>
</dbReference>
<dbReference type="EMBL" id="OX365916">
    <property type="protein sequence ID" value="CAI4059870.1"/>
    <property type="molecule type" value="Genomic_DNA"/>
</dbReference>
<evidence type="ECO:0000256" key="6">
    <source>
        <dbReference type="ARBA" id="ARBA00022776"/>
    </source>
</evidence>
<feature type="region of interest" description="Disordered" evidence="11">
    <location>
        <begin position="120"/>
        <end position="174"/>
    </location>
</feature>
<evidence type="ECO:0000256" key="5">
    <source>
        <dbReference type="ARBA" id="ARBA00022701"/>
    </source>
</evidence>
<evidence type="ECO:0000259" key="13">
    <source>
        <dbReference type="PROSITE" id="PS51230"/>
    </source>
</evidence>
<comment type="subcellular location">
    <subcellularLocation>
        <location evidence="1">Cytoplasm</location>
        <location evidence="1">Cytoskeleton</location>
    </subcellularLocation>
</comment>
<dbReference type="GO" id="GO:0007010">
    <property type="term" value="P:cytoskeleton organization"/>
    <property type="evidence" value="ECO:0007669"/>
    <property type="project" value="UniProtKB-ARBA"/>
</dbReference>
<evidence type="ECO:0000256" key="3">
    <source>
        <dbReference type="ARBA" id="ARBA00022490"/>
    </source>
</evidence>
<comment type="similarity">
    <text evidence="2">Belongs to the MAPRE family.</text>
</comment>
<keyword evidence="10" id="KW-0175">Coiled coil</keyword>
<dbReference type="InterPro" id="IPR036133">
    <property type="entry name" value="EB1_C_sf"/>
</dbReference>
<proteinExistence type="inferred from homology"/>
<dbReference type="Proteomes" id="UP001162090">
    <property type="component" value="Chromosome 5"/>
</dbReference>
<keyword evidence="8" id="KW-0131">Cell cycle</keyword>
<keyword evidence="7" id="KW-0206">Cytoskeleton</keyword>
<dbReference type="AlphaFoldDB" id="A0AA35NSA0"/>
<dbReference type="GO" id="GO:0051233">
    <property type="term" value="C:spindle midzone"/>
    <property type="evidence" value="ECO:0007669"/>
    <property type="project" value="UniProtKB-ARBA"/>
</dbReference>
<dbReference type="InterPro" id="IPR027328">
    <property type="entry name" value="MAPRE"/>
</dbReference>
<evidence type="ECO:0000259" key="12">
    <source>
        <dbReference type="PROSITE" id="PS50021"/>
    </source>
</evidence>
<evidence type="ECO:0000256" key="10">
    <source>
        <dbReference type="SAM" id="Coils"/>
    </source>
</evidence>
<evidence type="ECO:0000256" key="1">
    <source>
        <dbReference type="ARBA" id="ARBA00004245"/>
    </source>
</evidence>
<evidence type="ECO:0000256" key="4">
    <source>
        <dbReference type="ARBA" id="ARBA00022618"/>
    </source>
</evidence>
<feature type="domain" description="EB1 C-terminal" evidence="13">
    <location>
        <begin position="188"/>
        <end position="281"/>
    </location>
</feature>
<dbReference type="Gene3D" id="1.20.5.1430">
    <property type="match status" value="1"/>
</dbReference>
<dbReference type="InterPro" id="IPR001715">
    <property type="entry name" value="CH_dom"/>
</dbReference>
<dbReference type="PANTHER" id="PTHR10623">
    <property type="entry name" value="MICROTUBULE-ASSOCIATED PROTEIN RP/EB FAMILY MEMBER"/>
    <property type="match status" value="1"/>
</dbReference>
<evidence type="ECO:0000256" key="9">
    <source>
        <dbReference type="PROSITE-ProRule" id="PRU00576"/>
    </source>
</evidence>
<dbReference type="PROSITE" id="PS50021">
    <property type="entry name" value="CH"/>
    <property type="match status" value="1"/>
</dbReference>
<feature type="coiled-coil region" evidence="10">
    <location>
        <begin position="182"/>
        <end position="216"/>
    </location>
</feature>
<dbReference type="GO" id="GO:0072686">
    <property type="term" value="C:mitotic spindle"/>
    <property type="evidence" value="ECO:0007669"/>
    <property type="project" value="UniProtKB-ARBA"/>
</dbReference>
<dbReference type="FunFam" id="1.10.418.10:FF:000028">
    <property type="entry name" value="RP/EB family microtubule-associated protein"/>
    <property type="match status" value="1"/>
</dbReference>
<evidence type="ECO:0000313" key="14">
    <source>
        <dbReference type="EMBL" id="CAI4059870.1"/>
    </source>
</evidence>
<dbReference type="GO" id="GO:0051010">
    <property type="term" value="F:microtubule plus-end binding"/>
    <property type="evidence" value="ECO:0007669"/>
    <property type="project" value="UniProtKB-ARBA"/>
</dbReference>
<sequence length="343" mass="38010">MSAGIGESRTELLTWLNGLLNLNYKKVEECGTGAAYCQIMDSIYGDLPMNRVKFNAAAEYEFQTNYKILQSCFSKHGIEKTVYVDKLIRCKFQDNLEFLQWLKKHWIRYKDESAYDPDSRRKYRPIMTNNSAPKTRTPSNPISARRSLSTGTNNTIPGGPPIRHSSLGVNTGRKTSATQGQLNAVQAELSNAQETIGSLNEEIEQYKGTVSTLEIEREFYFNKLRDIEILVHTTQDLINEGVYKFDDETIMGHGAGNGGALLRFVKKVESILYATAEGFEMNGGEGEQQEEDGGRSGAVQNGNMFENGGGNGNGEADNGDVIMHNDGGEVGVNSNLIIDEETF</sequence>
<dbReference type="GO" id="GO:0035371">
    <property type="term" value="C:microtubule plus-end"/>
    <property type="evidence" value="ECO:0007669"/>
    <property type="project" value="UniProtKB-ARBA"/>
</dbReference>
<evidence type="ECO:0000256" key="11">
    <source>
        <dbReference type="SAM" id="MobiDB-lite"/>
    </source>
</evidence>
<organism evidence="14 15">
    <name type="scientific">Saccharomyces uvarum</name>
    <name type="common">Yeast</name>
    <name type="synonym">Saccharomyces bayanus var. uvarum</name>
    <dbReference type="NCBI Taxonomy" id="230603"/>
    <lineage>
        <taxon>Eukaryota</taxon>
        <taxon>Fungi</taxon>
        <taxon>Dikarya</taxon>
        <taxon>Ascomycota</taxon>
        <taxon>Saccharomycotina</taxon>
        <taxon>Saccharomycetes</taxon>
        <taxon>Saccharomycetales</taxon>
        <taxon>Saccharomycetaceae</taxon>
        <taxon>Saccharomyces</taxon>
    </lineage>
</organism>
<evidence type="ECO:0000313" key="15">
    <source>
        <dbReference type="Proteomes" id="UP001162090"/>
    </source>
</evidence>
<dbReference type="SUPFAM" id="SSF47576">
    <property type="entry name" value="Calponin-homology domain, CH-domain"/>
    <property type="match status" value="1"/>
</dbReference>
<dbReference type="InterPro" id="IPR036872">
    <property type="entry name" value="CH_dom_sf"/>
</dbReference>
<dbReference type="InterPro" id="IPR004953">
    <property type="entry name" value="EB1_C"/>
</dbReference>
<accession>A0AA35NSA0</accession>
<keyword evidence="4" id="KW-0132">Cell division</keyword>
<keyword evidence="5 9" id="KW-0493">Microtubule</keyword>
<dbReference type="Pfam" id="PF03271">
    <property type="entry name" value="EB1"/>
    <property type="match status" value="1"/>
</dbReference>
<dbReference type="FunFam" id="1.20.5.1430:FF:000007">
    <property type="entry name" value="Protein BIM1"/>
    <property type="match status" value="1"/>
</dbReference>
<feature type="region of interest" description="Disordered" evidence="11">
    <location>
        <begin position="282"/>
        <end position="327"/>
    </location>
</feature>
<dbReference type="Gene3D" id="1.10.418.10">
    <property type="entry name" value="Calponin-like domain"/>
    <property type="match status" value="1"/>
</dbReference>
<protein>
    <recommendedName>
        <fullName evidence="16">Bim1p</fullName>
    </recommendedName>
</protein>
<keyword evidence="3" id="KW-0963">Cytoplasm</keyword>
<dbReference type="GO" id="GO:0030473">
    <property type="term" value="P:nuclear migration along microtubule"/>
    <property type="evidence" value="ECO:0007669"/>
    <property type="project" value="UniProtKB-ARBA"/>
</dbReference>
<evidence type="ECO:0000256" key="7">
    <source>
        <dbReference type="ARBA" id="ARBA00023212"/>
    </source>
</evidence>
<evidence type="ECO:0008006" key="16">
    <source>
        <dbReference type="Google" id="ProtNLM"/>
    </source>
</evidence>
<feature type="compositionally biased region" description="Polar residues" evidence="11">
    <location>
        <begin position="127"/>
        <end position="156"/>
    </location>
</feature>
<evidence type="ECO:0000256" key="2">
    <source>
        <dbReference type="ARBA" id="ARBA00010729"/>
    </source>
</evidence>
<dbReference type="SUPFAM" id="SSF140612">
    <property type="entry name" value="EB1 dimerisation domain-like"/>
    <property type="match status" value="1"/>
</dbReference>
<gene>
    <name evidence="14" type="primary">SUVC05G0880</name>
    <name evidence="14" type="ORF">SUVC_05G0880</name>
</gene>
<name>A0AA35NSA0_SACUV</name>
<feature type="domain" description="Calponin-homology (CH)" evidence="12">
    <location>
        <begin position="6"/>
        <end position="107"/>
    </location>
</feature>
<dbReference type="GO" id="GO:0051301">
    <property type="term" value="P:cell division"/>
    <property type="evidence" value="ECO:0007669"/>
    <property type="project" value="UniProtKB-KW"/>
</dbReference>
<evidence type="ECO:0000256" key="8">
    <source>
        <dbReference type="ARBA" id="ARBA00023306"/>
    </source>
</evidence>
<dbReference type="PROSITE" id="PS51230">
    <property type="entry name" value="EB1_C"/>
    <property type="match status" value="1"/>
</dbReference>
<keyword evidence="6" id="KW-0498">Mitosis</keyword>